<dbReference type="Pfam" id="PF00168">
    <property type="entry name" value="C2"/>
    <property type="match status" value="2"/>
</dbReference>
<protein>
    <submittedName>
        <fullName evidence="15 16 17">Extended synaptotagmin-1-like</fullName>
    </submittedName>
</protein>
<keyword evidence="5" id="KW-0677">Repeat</keyword>
<dbReference type="RefSeq" id="XP_041445723.1">
    <property type="nucleotide sequence ID" value="XM_041589789.1"/>
</dbReference>
<dbReference type="AlphaFoldDB" id="A0A8J1MVE1"/>
<dbReference type="KEGG" id="xla:121402922"/>
<dbReference type="GeneID" id="121402922"/>
<evidence type="ECO:0000256" key="6">
    <source>
        <dbReference type="ARBA" id="ARBA00022837"/>
    </source>
</evidence>
<proteinExistence type="predicted"/>
<evidence type="ECO:0000256" key="4">
    <source>
        <dbReference type="ARBA" id="ARBA00022723"/>
    </source>
</evidence>
<comment type="subcellular location">
    <subcellularLocation>
        <location evidence="1">Membrane</location>
    </subcellularLocation>
</comment>
<evidence type="ECO:0000256" key="3">
    <source>
        <dbReference type="ARBA" id="ARBA00022692"/>
    </source>
</evidence>
<dbReference type="SUPFAM" id="SSF49562">
    <property type="entry name" value="C2 domain (Calcium/lipid-binding domain, CaLB)"/>
    <property type="match status" value="2"/>
</dbReference>
<sequence length="492" mass="56072">MIRERIQPDIRAKSNYLASFRFINIDFGKKPPQIKSWKTHADPEKKQIMLDLDISYNADIKVDAGFTEKTPIAGIKSIKLEGILRVILAPLMEDSPIFGALTVYFPHRPVLELQWTGFAHLLNIPGLQTLSERELVNQIGQIIVAPQHFSHPLAARFDLAKLQFLEPWNALRIRVIEAKNLVAKEILTKSSNPYVVICGGGTTAKTRVIHKNLNPKWNETFEILYSDLPDQEIEFNLMSDKGVKINQQLGSCRIRIKEVPERGFIDKWIDLENVKSGQLHIKVTRLRLLSDPTQLEEVKSLFLYAGCRGNTLECFVGASNFFLVFQVLKVNEQSRPKRDNEIASAVLYTYIEKGRGLPVLQMKKDNLKALAVVQVGVEDNVKKFGSRINNGEAEWKKRFQFLIRNPLNEELKLKVHNEHNKPIGSITVRLSRLLAASEMTLQDWLPLESTEQNSEIRVKLQLRILTPDVGAPSPQGKTKAQYIKPRTKVKKH</sequence>
<dbReference type="GO" id="GO:0006869">
    <property type="term" value="P:lipid transport"/>
    <property type="evidence" value="ECO:0007669"/>
    <property type="project" value="UniProtKB-KW"/>
</dbReference>
<reference evidence="15 16" key="1">
    <citation type="submission" date="2025-04" db="UniProtKB">
        <authorList>
            <consortium name="RefSeq"/>
        </authorList>
    </citation>
    <scope>IDENTIFICATION</scope>
    <source>
        <strain evidence="15 16">J_2021</strain>
        <tissue evidence="15 16">Erythrocytes</tissue>
    </source>
</reference>
<dbReference type="Pfam" id="PF17047">
    <property type="entry name" value="SMP_LBD"/>
    <property type="match status" value="1"/>
</dbReference>
<dbReference type="GO" id="GO:0005789">
    <property type="term" value="C:endoplasmic reticulum membrane"/>
    <property type="evidence" value="ECO:0000318"/>
    <property type="project" value="GO_Central"/>
</dbReference>
<dbReference type="Gene3D" id="2.60.40.150">
    <property type="entry name" value="C2 domain"/>
    <property type="match status" value="2"/>
</dbReference>
<dbReference type="Proteomes" id="UP000186698">
    <property type="component" value="Chromosome 4L"/>
</dbReference>
<evidence type="ECO:0000256" key="7">
    <source>
        <dbReference type="ARBA" id="ARBA00022989"/>
    </source>
</evidence>
<evidence type="ECO:0000313" key="15">
    <source>
        <dbReference type="RefSeq" id="XP_041445699.1"/>
    </source>
</evidence>
<feature type="domain" description="SMP-LTD" evidence="13">
    <location>
        <begin position="1"/>
        <end position="154"/>
    </location>
</feature>
<accession>A0A8J1MVE1</accession>
<evidence type="ECO:0000256" key="5">
    <source>
        <dbReference type="ARBA" id="ARBA00022737"/>
    </source>
</evidence>
<organism evidence="14 17">
    <name type="scientific">Xenopus laevis</name>
    <name type="common">African clawed frog</name>
    <dbReference type="NCBI Taxonomy" id="8355"/>
    <lineage>
        <taxon>Eukaryota</taxon>
        <taxon>Metazoa</taxon>
        <taxon>Chordata</taxon>
        <taxon>Craniata</taxon>
        <taxon>Vertebrata</taxon>
        <taxon>Euteleostomi</taxon>
        <taxon>Amphibia</taxon>
        <taxon>Batrachia</taxon>
        <taxon>Anura</taxon>
        <taxon>Pipoidea</taxon>
        <taxon>Pipidae</taxon>
        <taxon>Xenopodinae</taxon>
        <taxon>Xenopus</taxon>
        <taxon>Xenopus</taxon>
    </lineage>
</organism>
<keyword evidence="3" id="KW-0812">Transmembrane</keyword>
<keyword evidence="4" id="KW-0479">Metal-binding</keyword>
<dbReference type="GO" id="GO:0008429">
    <property type="term" value="F:phosphatidylethanolamine binding"/>
    <property type="evidence" value="ECO:0000318"/>
    <property type="project" value="GO_Central"/>
</dbReference>
<dbReference type="PROSITE" id="PS51847">
    <property type="entry name" value="SMP"/>
    <property type="match status" value="1"/>
</dbReference>
<keyword evidence="8" id="KW-0445">Lipid transport</keyword>
<dbReference type="InterPro" id="IPR039010">
    <property type="entry name" value="Synaptotagmin_SMP"/>
</dbReference>
<keyword evidence="7" id="KW-1133">Transmembrane helix</keyword>
<evidence type="ECO:0000256" key="8">
    <source>
        <dbReference type="ARBA" id="ARBA00023055"/>
    </source>
</evidence>
<evidence type="ECO:0000313" key="14">
    <source>
        <dbReference type="Proteomes" id="UP000186698"/>
    </source>
</evidence>
<dbReference type="CDD" id="cd21670">
    <property type="entry name" value="SMP_ESyt"/>
    <property type="match status" value="1"/>
</dbReference>
<dbReference type="SMART" id="SM00239">
    <property type="entry name" value="C2"/>
    <property type="match status" value="2"/>
</dbReference>
<gene>
    <name evidence="17" type="primary">LOC121402922</name>
    <name evidence="15" type="synonym">LOC121402904</name>
    <name evidence="16" type="synonym">LOC121402917</name>
</gene>
<name>A0A8J1MVE1_XENLA</name>
<keyword evidence="6" id="KW-0106">Calcium</keyword>
<dbReference type="GO" id="GO:0031210">
    <property type="term" value="F:phosphatidylcholine binding"/>
    <property type="evidence" value="ECO:0000318"/>
    <property type="project" value="GO_Central"/>
</dbReference>
<dbReference type="PROSITE" id="PS50004">
    <property type="entry name" value="C2"/>
    <property type="match status" value="1"/>
</dbReference>
<keyword evidence="2" id="KW-0813">Transport</keyword>
<dbReference type="InterPro" id="IPR000008">
    <property type="entry name" value="C2_dom"/>
</dbReference>
<dbReference type="GO" id="GO:0005544">
    <property type="term" value="F:calcium-dependent phospholipid binding"/>
    <property type="evidence" value="ECO:0000318"/>
    <property type="project" value="GO_Central"/>
</dbReference>
<dbReference type="GO" id="GO:0035091">
    <property type="term" value="F:phosphatidylinositol binding"/>
    <property type="evidence" value="ECO:0000318"/>
    <property type="project" value="GO_Central"/>
</dbReference>
<dbReference type="KEGG" id="xla:121402917"/>
<dbReference type="InterPro" id="IPR051634">
    <property type="entry name" value="Extended_Synaptotagmin"/>
</dbReference>
<evidence type="ECO:0000256" key="2">
    <source>
        <dbReference type="ARBA" id="ARBA00022448"/>
    </source>
</evidence>
<dbReference type="PANTHER" id="PTHR45761">
    <property type="entry name" value="EXTENDED SYNAPTOTAGMIN-LIKE PROTEIN 2, ISOFORM C"/>
    <property type="match status" value="1"/>
</dbReference>
<evidence type="ECO:0000256" key="11">
    <source>
        <dbReference type="SAM" id="MobiDB-lite"/>
    </source>
</evidence>
<keyword evidence="9" id="KW-0446">Lipid-binding</keyword>
<dbReference type="InterPro" id="IPR031468">
    <property type="entry name" value="SMP_LBD"/>
</dbReference>
<keyword evidence="10" id="KW-0472">Membrane</keyword>
<evidence type="ECO:0000256" key="1">
    <source>
        <dbReference type="ARBA" id="ARBA00004370"/>
    </source>
</evidence>
<feature type="domain" description="C2" evidence="12">
    <location>
        <begin position="151"/>
        <end position="269"/>
    </location>
</feature>
<evidence type="ECO:0000313" key="16">
    <source>
        <dbReference type="RefSeq" id="XP_041445723.1"/>
    </source>
</evidence>
<dbReference type="PANTHER" id="PTHR45761:SF8">
    <property type="entry name" value="EXTENDED SYNAPTOTAGMIN-1-LIKE"/>
    <property type="match status" value="1"/>
</dbReference>
<dbReference type="FunFam" id="2.60.40.150:FF:000346">
    <property type="entry name" value="Extended synaptotagmin-like protein 2a"/>
    <property type="match status" value="1"/>
</dbReference>
<dbReference type="RefSeq" id="XP_041445699.1">
    <property type="nucleotide sequence ID" value="XM_041589765.1"/>
</dbReference>
<evidence type="ECO:0000259" key="13">
    <source>
        <dbReference type="PROSITE" id="PS51847"/>
    </source>
</evidence>
<dbReference type="KEGG" id="xla:121402904"/>
<dbReference type="RefSeq" id="XP_041445732.1">
    <property type="nucleotide sequence ID" value="XM_041589798.1"/>
</dbReference>
<evidence type="ECO:0000256" key="10">
    <source>
        <dbReference type="ARBA" id="ARBA00023136"/>
    </source>
</evidence>
<dbReference type="GO" id="GO:0005509">
    <property type="term" value="F:calcium ion binding"/>
    <property type="evidence" value="ECO:0000318"/>
    <property type="project" value="GO_Central"/>
</dbReference>
<evidence type="ECO:0000259" key="12">
    <source>
        <dbReference type="PROSITE" id="PS50004"/>
    </source>
</evidence>
<feature type="region of interest" description="Disordered" evidence="11">
    <location>
        <begin position="469"/>
        <end position="492"/>
    </location>
</feature>
<evidence type="ECO:0000313" key="17">
    <source>
        <dbReference type="RefSeq" id="XP_041445732.1"/>
    </source>
</evidence>
<dbReference type="InterPro" id="IPR035892">
    <property type="entry name" value="C2_domain_sf"/>
</dbReference>
<evidence type="ECO:0000256" key="9">
    <source>
        <dbReference type="ARBA" id="ARBA00023121"/>
    </source>
</evidence>
<dbReference type="OrthoDB" id="1029639at2759"/>
<dbReference type="FunFam" id="2.60.40.150:FF:000100">
    <property type="entry name" value="Extended synaptotagmin-2"/>
    <property type="match status" value="1"/>
</dbReference>
<keyword evidence="14" id="KW-1185">Reference proteome</keyword>